<comment type="caution">
    <text evidence="2">The sequence shown here is derived from an EMBL/GenBank/DDBJ whole genome shotgun (WGS) entry which is preliminary data.</text>
</comment>
<dbReference type="EMBL" id="LGKP01000025">
    <property type="protein sequence ID" value="KPL85145.1"/>
    <property type="molecule type" value="Genomic_DNA"/>
</dbReference>
<dbReference type="AlphaFoldDB" id="A0A0P6XYI2"/>
<evidence type="ECO:0000313" key="2">
    <source>
        <dbReference type="EMBL" id="KPL85145.1"/>
    </source>
</evidence>
<dbReference type="Proteomes" id="UP000050277">
    <property type="component" value="Unassembled WGS sequence"/>
</dbReference>
<feature type="compositionally biased region" description="Acidic residues" evidence="1">
    <location>
        <begin position="59"/>
        <end position="69"/>
    </location>
</feature>
<evidence type="ECO:0000256" key="1">
    <source>
        <dbReference type="SAM" id="MobiDB-lite"/>
    </source>
</evidence>
<reference evidence="2 3" key="1">
    <citation type="submission" date="2015-07" db="EMBL/GenBank/DDBJ databases">
        <title>Whole genome sequence of Herpetosiphon geysericola DSM 7119.</title>
        <authorList>
            <person name="Hemp J."/>
            <person name="Ward L.M."/>
            <person name="Pace L.A."/>
            <person name="Fischer W.W."/>
        </authorList>
    </citation>
    <scope>NUCLEOTIDE SEQUENCE [LARGE SCALE GENOMIC DNA]</scope>
    <source>
        <strain evidence="2 3">DSM 7119</strain>
    </source>
</reference>
<sequence>MTEQPPKRDDDQGFEGQAGYDSGFQDGKYTNPEIAESGDVEDRAGSYEDGLRIERDDAIDQTLDEQGEA</sequence>
<organism evidence="2 3">
    <name type="scientific">Herpetosiphon geysericola</name>
    <dbReference type="NCBI Taxonomy" id="70996"/>
    <lineage>
        <taxon>Bacteria</taxon>
        <taxon>Bacillati</taxon>
        <taxon>Chloroflexota</taxon>
        <taxon>Chloroflexia</taxon>
        <taxon>Herpetosiphonales</taxon>
        <taxon>Herpetosiphonaceae</taxon>
        <taxon>Herpetosiphon</taxon>
    </lineage>
</organism>
<feature type="compositionally biased region" description="Basic and acidic residues" evidence="1">
    <location>
        <begin position="40"/>
        <end position="58"/>
    </location>
</feature>
<protein>
    <submittedName>
        <fullName evidence="2">Uncharacterized protein</fullName>
    </submittedName>
</protein>
<name>A0A0P6XYI2_9CHLR</name>
<keyword evidence="3" id="KW-1185">Reference proteome</keyword>
<dbReference type="OrthoDB" id="9846705at2"/>
<dbReference type="STRING" id="70996.SE18_15705"/>
<feature type="region of interest" description="Disordered" evidence="1">
    <location>
        <begin position="1"/>
        <end position="69"/>
    </location>
</feature>
<accession>A0A0P6XYI2</accession>
<proteinExistence type="predicted"/>
<evidence type="ECO:0000313" key="3">
    <source>
        <dbReference type="Proteomes" id="UP000050277"/>
    </source>
</evidence>
<dbReference type="RefSeq" id="WP_054535415.1">
    <property type="nucleotide sequence ID" value="NZ_LGKP01000025.1"/>
</dbReference>
<feature type="compositionally biased region" description="Basic and acidic residues" evidence="1">
    <location>
        <begin position="1"/>
        <end position="11"/>
    </location>
</feature>
<gene>
    <name evidence="2" type="ORF">SE18_15705</name>
</gene>